<evidence type="ECO:0000313" key="2">
    <source>
        <dbReference type="Proteomes" id="UP001419268"/>
    </source>
</evidence>
<keyword evidence="2" id="KW-1185">Reference proteome</keyword>
<accession>A0AAP0INJ8</accession>
<comment type="caution">
    <text evidence="1">The sequence shown here is derived from an EMBL/GenBank/DDBJ whole genome shotgun (WGS) entry which is preliminary data.</text>
</comment>
<reference evidence="1 2" key="1">
    <citation type="submission" date="2024-01" db="EMBL/GenBank/DDBJ databases">
        <title>Genome assemblies of Stephania.</title>
        <authorList>
            <person name="Yang L."/>
        </authorList>
    </citation>
    <scope>NUCLEOTIDE SEQUENCE [LARGE SCALE GENOMIC DNA]</scope>
    <source>
        <strain evidence="1">JXDWG</strain>
        <tissue evidence="1">Leaf</tissue>
    </source>
</reference>
<sequence>MVFCSHVSLWFDKARVRDALKILGFLSARSLPLSFLRFSKTISLLQICTHHCCHHQQFCAVCESAVTILSQWFYGSPKIEFSVALAATLVSKGRRLSVSQTRV</sequence>
<proteinExistence type="predicted"/>
<protein>
    <submittedName>
        <fullName evidence="1">Uncharacterized protein</fullName>
    </submittedName>
</protein>
<gene>
    <name evidence="1" type="ORF">Scep_016643</name>
</gene>
<name>A0AAP0INJ8_9MAGN</name>
<evidence type="ECO:0000313" key="1">
    <source>
        <dbReference type="EMBL" id="KAK9118550.1"/>
    </source>
</evidence>
<dbReference type="Proteomes" id="UP001419268">
    <property type="component" value="Unassembled WGS sequence"/>
</dbReference>
<dbReference type="AlphaFoldDB" id="A0AAP0INJ8"/>
<dbReference type="EMBL" id="JBBNAG010000007">
    <property type="protein sequence ID" value="KAK9118550.1"/>
    <property type="molecule type" value="Genomic_DNA"/>
</dbReference>
<organism evidence="1 2">
    <name type="scientific">Stephania cephalantha</name>
    <dbReference type="NCBI Taxonomy" id="152367"/>
    <lineage>
        <taxon>Eukaryota</taxon>
        <taxon>Viridiplantae</taxon>
        <taxon>Streptophyta</taxon>
        <taxon>Embryophyta</taxon>
        <taxon>Tracheophyta</taxon>
        <taxon>Spermatophyta</taxon>
        <taxon>Magnoliopsida</taxon>
        <taxon>Ranunculales</taxon>
        <taxon>Menispermaceae</taxon>
        <taxon>Menispermoideae</taxon>
        <taxon>Cissampelideae</taxon>
        <taxon>Stephania</taxon>
    </lineage>
</organism>